<protein>
    <submittedName>
        <fullName evidence="7">RNA polymerase sigma factor</fullName>
    </submittedName>
</protein>
<reference evidence="7 8" key="1">
    <citation type="submission" date="2015-09" db="EMBL/GenBank/DDBJ databases">
        <title>Sorangium comparison.</title>
        <authorList>
            <person name="Zaburannyi N."/>
            <person name="Bunk B."/>
            <person name="Overmann J."/>
            <person name="Mueller R."/>
        </authorList>
    </citation>
    <scope>NUCLEOTIDE SEQUENCE [LARGE SCALE GENOMIC DNA]</scope>
    <source>
        <strain evidence="7 8">So ce26</strain>
    </source>
</reference>
<feature type="domain" description="RNA polymerase sigma-70 region 4" evidence="6">
    <location>
        <begin position="171"/>
        <end position="216"/>
    </location>
</feature>
<dbReference type="GO" id="GO:0006352">
    <property type="term" value="P:DNA-templated transcription initiation"/>
    <property type="evidence" value="ECO:0007669"/>
    <property type="project" value="InterPro"/>
</dbReference>
<dbReference type="InterPro" id="IPR013325">
    <property type="entry name" value="RNA_pol_sigma_r2"/>
</dbReference>
<feature type="domain" description="RNA polymerase sigma-70 region 2" evidence="5">
    <location>
        <begin position="19"/>
        <end position="81"/>
    </location>
</feature>
<dbReference type="PANTHER" id="PTHR30385">
    <property type="entry name" value="SIGMA FACTOR F FLAGELLAR"/>
    <property type="match status" value="1"/>
</dbReference>
<keyword evidence="2" id="KW-0731">Sigma factor</keyword>
<keyword evidence="3" id="KW-0238">DNA-binding</keyword>
<dbReference type="InterPro" id="IPR007627">
    <property type="entry name" value="RNA_pol_sigma70_r2"/>
</dbReference>
<dbReference type="SUPFAM" id="SSF88659">
    <property type="entry name" value="Sigma3 and sigma4 domains of RNA polymerase sigma factors"/>
    <property type="match status" value="1"/>
</dbReference>
<dbReference type="InterPro" id="IPR007630">
    <property type="entry name" value="RNA_pol_sigma70_r4"/>
</dbReference>
<evidence type="ECO:0000259" key="5">
    <source>
        <dbReference type="Pfam" id="PF04542"/>
    </source>
</evidence>
<dbReference type="SUPFAM" id="SSF88946">
    <property type="entry name" value="Sigma2 domain of RNA polymerase sigma factors"/>
    <property type="match status" value="1"/>
</dbReference>
<sequence>MTVRAPEDPLFKEGQVQLQLVARRIARRLGRRVPVEDLVALGYPALPDIVRTYDPSRSTFAAYAARKIRWAIFDALRRETRWRSAAARASALAASARFAEGRAADDDADAPATQEAYAARLGGLLAGHAAAMALGLLSAHGDVAAVPDAADSPEERASRAQLAEAVRHAVRELPARERALVERHYFDDERFDQIAQDLGISKSWASRLHSQAIERLGELLRAKR</sequence>
<proteinExistence type="predicted"/>
<evidence type="ECO:0000313" key="8">
    <source>
        <dbReference type="Proteomes" id="UP000238348"/>
    </source>
</evidence>
<dbReference type="Pfam" id="PF04545">
    <property type="entry name" value="Sigma70_r4"/>
    <property type="match status" value="1"/>
</dbReference>
<dbReference type="Proteomes" id="UP000238348">
    <property type="component" value="Chromosome"/>
</dbReference>
<evidence type="ECO:0000313" key="7">
    <source>
        <dbReference type="EMBL" id="AUX40758.1"/>
    </source>
</evidence>
<dbReference type="Pfam" id="PF04542">
    <property type="entry name" value="Sigma70_r2"/>
    <property type="match status" value="1"/>
</dbReference>
<dbReference type="InterPro" id="IPR014284">
    <property type="entry name" value="RNA_pol_sigma-70_dom"/>
</dbReference>
<dbReference type="EMBL" id="CP012673">
    <property type="protein sequence ID" value="AUX40758.1"/>
    <property type="molecule type" value="Genomic_DNA"/>
</dbReference>
<dbReference type="GO" id="GO:0003677">
    <property type="term" value="F:DNA binding"/>
    <property type="evidence" value="ECO:0007669"/>
    <property type="project" value="UniProtKB-KW"/>
</dbReference>
<dbReference type="NCBIfam" id="TIGR02937">
    <property type="entry name" value="sigma70-ECF"/>
    <property type="match status" value="1"/>
</dbReference>
<keyword evidence="1" id="KW-0805">Transcription regulation</keyword>
<gene>
    <name evidence="7" type="ORF">SOCE26_021590</name>
</gene>
<dbReference type="GO" id="GO:0016987">
    <property type="term" value="F:sigma factor activity"/>
    <property type="evidence" value="ECO:0007669"/>
    <property type="project" value="UniProtKB-KW"/>
</dbReference>
<accession>A0A2L0EN91</accession>
<name>A0A2L0EN91_SORCE</name>
<dbReference type="InterPro" id="IPR013324">
    <property type="entry name" value="RNA_pol_sigma_r3/r4-like"/>
</dbReference>
<evidence type="ECO:0000259" key="6">
    <source>
        <dbReference type="Pfam" id="PF04545"/>
    </source>
</evidence>
<evidence type="ECO:0000256" key="2">
    <source>
        <dbReference type="ARBA" id="ARBA00023082"/>
    </source>
</evidence>
<evidence type="ECO:0000256" key="3">
    <source>
        <dbReference type="ARBA" id="ARBA00023125"/>
    </source>
</evidence>
<evidence type="ECO:0000256" key="4">
    <source>
        <dbReference type="ARBA" id="ARBA00023163"/>
    </source>
</evidence>
<dbReference type="Gene3D" id="1.10.1740.10">
    <property type="match status" value="1"/>
</dbReference>
<evidence type="ECO:0000256" key="1">
    <source>
        <dbReference type="ARBA" id="ARBA00023015"/>
    </source>
</evidence>
<dbReference type="Gene3D" id="1.20.140.160">
    <property type="match status" value="1"/>
</dbReference>
<dbReference type="AlphaFoldDB" id="A0A2L0EN91"/>
<organism evidence="7 8">
    <name type="scientific">Sorangium cellulosum</name>
    <name type="common">Polyangium cellulosum</name>
    <dbReference type="NCBI Taxonomy" id="56"/>
    <lineage>
        <taxon>Bacteria</taxon>
        <taxon>Pseudomonadati</taxon>
        <taxon>Myxococcota</taxon>
        <taxon>Polyangia</taxon>
        <taxon>Polyangiales</taxon>
        <taxon>Polyangiaceae</taxon>
        <taxon>Sorangium</taxon>
    </lineage>
</organism>
<keyword evidence="4" id="KW-0804">Transcription</keyword>